<gene>
    <name evidence="1" type="ORF">ACX05_21170</name>
</gene>
<evidence type="ECO:0000313" key="1">
    <source>
        <dbReference type="EMBL" id="KOY22736.1"/>
    </source>
</evidence>
<protein>
    <submittedName>
        <fullName evidence="1">Uncharacterized protein</fullName>
    </submittedName>
</protein>
<sequence>MNLFKAARQELKVADAAIERMKIASNFDDFDSEWRLYLNAIEKVFVKVERAAQPYRNKFEPWQGKFNKLRKKDSLLKYLKQARHADNHSIQDVAKVTPGVYSFSVPGGPGVTHIQTLRTDHTGRVVEYVGNRPAQIVDIPSRLQCVGFQNNGTNFNPPKEHLGKNLKSDNPVYLSELGLAFYQQFLAEAEQMFDK</sequence>
<dbReference type="AlphaFoldDB" id="A0AAW3IQ09"/>
<name>A0AAW3IQ09_VIBPH</name>
<evidence type="ECO:0000313" key="2">
    <source>
        <dbReference type="Proteomes" id="UP000037697"/>
    </source>
</evidence>
<accession>A0AAW3IQ09</accession>
<reference evidence="1 2" key="1">
    <citation type="submission" date="2015-07" db="EMBL/GenBank/DDBJ databases">
        <title>Foodborne Vibrio parahaemolyticus Isolates.</title>
        <authorList>
            <person name="Ronholm J."/>
            <person name="Petronella N."/>
            <person name="Kenwell R."/>
            <person name="Banerjee S."/>
        </authorList>
    </citation>
    <scope>NUCLEOTIDE SEQUENCE [LARGE SCALE GENOMIC DNA]</scope>
    <source>
        <strain evidence="1 2">HS-06-05</strain>
    </source>
</reference>
<dbReference type="EMBL" id="LIRS01000126">
    <property type="protein sequence ID" value="KOY22736.1"/>
    <property type="molecule type" value="Genomic_DNA"/>
</dbReference>
<comment type="caution">
    <text evidence="1">The sequence shown here is derived from an EMBL/GenBank/DDBJ whole genome shotgun (WGS) entry which is preliminary data.</text>
</comment>
<proteinExistence type="predicted"/>
<dbReference type="Proteomes" id="UP000037697">
    <property type="component" value="Unassembled WGS sequence"/>
</dbReference>
<dbReference type="RefSeq" id="WP_053812529.1">
    <property type="nucleotide sequence ID" value="NZ_JAMQAC010000074.1"/>
</dbReference>
<organism evidence="1 2">
    <name type="scientific">Vibrio parahaemolyticus</name>
    <dbReference type="NCBI Taxonomy" id="670"/>
    <lineage>
        <taxon>Bacteria</taxon>
        <taxon>Pseudomonadati</taxon>
        <taxon>Pseudomonadota</taxon>
        <taxon>Gammaproteobacteria</taxon>
        <taxon>Vibrionales</taxon>
        <taxon>Vibrionaceae</taxon>
        <taxon>Vibrio</taxon>
    </lineage>
</organism>